<protein>
    <submittedName>
        <fullName evidence="1">Uncharacterized protein</fullName>
    </submittedName>
</protein>
<evidence type="ECO:0000313" key="2">
    <source>
        <dbReference type="Proteomes" id="UP000255024"/>
    </source>
</evidence>
<keyword evidence="2" id="KW-1185">Reference proteome</keyword>
<dbReference type="Proteomes" id="UP000255024">
    <property type="component" value="Unassembled WGS sequence"/>
</dbReference>
<evidence type="ECO:0000313" key="1">
    <source>
        <dbReference type="EMBL" id="STZ27940.1"/>
    </source>
</evidence>
<dbReference type="RefSeq" id="WP_115090780.1">
    <property type="nucleotide sequence ID" value="NZ_CP068107.1"/>
</dbReference>
<proteinExistence type="predicted"/>
<dbReference type="EMBL" id="UGQL01000001">
    <property type="protein sequence ID" value="STZ27940.1"/>
    <property type="molecule type" value="Genomic_DNA"/>
</dbReference>
<name>A0A378RQK3_MYROD</name>
<reference evidence="1 2" key="1">
    <citation type="submission" date="2018-06" db="EMBL/GenBank/DDBJ databases">
        <authorList>
            <consortium name="Pathogen Informatics"/>
            <person name="Doyle S."/>
        </authorList>
    </citation>
    <scope>NUCLEOTIDE SEQUENCE [LARGE SCALE GENOMIC DNA]</scope>
    <source>
        <strain evidence="1 2">NCTC11179</strain>
    </source>
</reference>
<gene>
    <name evidence="1" type="ORF">NCTC11179_01478</name>
</gene>
<sequence>MRVEFAERKGVELEECGSVGGTVLSGLKILAQIMKGVQDVIGTISVGGAAGDGLESWFGGDKVRKHTFTSYKVSNPNRPYTYSPDKKTFWNYGNKKGYFFT</sequence>
<organism evidence="1 2">
    <name type="scientific">Myroides odoratus</name>
    <name type="common">Flavobacterium odoratum</name>
    <dbReference type="NCBI Taxonomy" id="256"/>
    <lineage>
        <taxon>Bacteria</taxon>
        <taxon>Pseudomonadati</taxon>
        <taxon>Bacteroidota</taxon>
        <taxon>Flavobacteriia</taxon>
        <taxon>Flavobacteriales</taxon>
        <taxon>Flavobacteriaceae</taxon>
        <taxon>Myroides</taxon>
    </lineage>
</organism>
<accession>A0A378RQK3</accession>
<dbReference type="AlphaFoldDB" id="A0A378RQK3"/>